<sequence length="360" mass="39855">MLEHTASIDGTMPEQMAPRDEAPLLQLVDVRKYFPGRKLFFKTGLTAVKAVDGVSLSVRRGETLGLVGESGCGKSTLGRCILHLDPPTTGQVLFEGRDLATLSPEEMRGRRRDMQIVFQDPYSALNPRKTVGSILTEAYRIHGLLTPAQRVERVCELLDMVGLRAEHIHRYPHEFSGGQRQRICIARAIALDPKLVIADEAVSALDVSVQAQVLNLMVALQKRLGLTYVFISHDLRVVRHISDRVGVMYLGRLVELSDTASLYRRPLHPYAEALLSAVPRLGPRKDGTRIVLKGDIPSAMNAPSGCAFHPRCPHRRERCAVDVPELREHAPGRFAACHYPLLDQPAPQEHNRVQSIGASA</sequence>
<protein>
    <submittedName>
        <fullName evidence="7">Peptide ABC transporter ATP-binding protein</fullName>
    </submittedName>
</protein>
<organism evidence="7 8">
    <name type="scientific">Ancylobacter defluvii</name>
    <dbReference type="NCBI Taxonomy" id="1282440"/>
    <lineage>
        <taxon>Bacteria</taxon>
        <taxon>Pseudomonadati</taxon>
        <taxon>Pseudomonadota</taxon>
        <taxon>Alphaproteobacteria</taxon>
        <taxon>Hyphomicrobiales</taxon>
        <taxon>Xanthobacteraceae</taxon>
        <taxon>Ancylobacter</taxon>
    </lineage>
</organism>
<keyword evidence="5 7" id="KW-0067">ATP-binding</keyword>
<dbReference type="PROSITE" id="PS00211">
    <property type="entry name" value="ABC_TRANSPORTER_1"/>
    <property type="match status" value="1"/>
</dbReference>
<dbReference type="InterPro" id="IPR050319">
    <property type="entry name" value="ABC_transp_ATP-bind"/>
</dbReference>
<evidence type="ECO:0000259" key="6">
    <source>
        <dbReference type="PROSITE" id="PS50893"/>
    </source>
</evidence>
<dbReference type="PANTHER" id="PTHR43776">
    <property type="entry name" value="TRANSPORT ATP-BINDING PROTEIN"/>
    <property type="match status" value="1"/>
</dbReference>
<evidence type="ECO:0000313" key="8">
    <source>
        <dbReference type="Proteomes" id="UP001143330"/>
    </source>
</evidence>
<dbReference type="AlphaFoldDB" id="A0A9W6JV89"/>
<dbReference type="PROSITE" id="PS50893">
    <property type="entry name" value="ABC_TRANSPORTER_2"/>
    <property type="match status" value="1"/>
</dbReference>
<dbReference type="GO" id="GO:0005886">
    <property type="term" value="C:plasma membrane"/>
    <property type="evidence" value="ECO:0007669"/>
    <property type="project" value="UniProtKB-SubCell"/>
</dbReference>
<comment type="similarity">
    <text evidence="2">Belongs to the ABC transporter superfamily.</text>
</comment>
<dbReference type="Pfam" id="PF00005">
    <property type="entry name" value="ABC_tran"/>
    <property type="match status" value="1"/>
</dbReference>
<dbReference type="InterPro" id="IPR003439">
    <property type="entry name" value="ABC_transporter-like_ATP-bd"/>
</dbReference>
<reference evidence="7" key="1">
    <citation type="journal article" date="2014" name="Int. J. Syst. Evol. Microbiol.">
        <title>Complete genome sequence of Corynebacterium casei LMG S-19264T (=DSM 44701T), isolated from a smear-ripened cheese.</title>
        <authorList>
            <consortium name="US DOE Joint Genome Institute (JGI-PGF)"/>
            <person name="Walter F."/>
            <person name="Albersmeier A."/>
            <person name="Kalinowski J."/>
            <person name="Ruckert C."/>
        </authorList>
    </citation>
    <scope>NUCLEOTIDE SEQUENCE</scope>
    <source>
        <strain evidence="7">VKM B-2789</strain>
    </source>
</reference>
<dbReference type="GO" id="GO:0015833">
    <property type="term" value="P:peptide transport"/>
    <property type="evidence" value="ECO:0007669"/>
    <property type="project" value="InterPro"/>
</dbReference>
<dbReference type="FunFam" id="3.40.50.300:FF:000016">
    <property type="entry name" value="Oligopeptide ABC transporter ATP-binding component"/>
    <property type="match status" value="1"/>
</dbReference>
<dbReference type="GO" id="GO:0005524">
    <property type="term" value="F:ATP binding"/>
    <property type="evidence" value="ECO:0007669"/>
    <property type="project" value="UniProtKB-KW"/>
</dbReference>
<evidence type="ECO:0000256" key="4">
    <source>
        <dbReference type="ARBA" id="ARBA00022741"/>
    </source>
</evidence>
<dbReference type="InterPro" id="IPR003593">
    <property type="entry name" value="AAA+_ATPase"/>
</dbReference>
<dbReference type="NCBIfam" id="NF008453">
    <property type="entry name" value="PRK11308.1"/>
    <property type="match status" value="1"/>
</dbReference>
<evidence type="ECO:0000256" key="3">
    <source>
        <dbReference type="ARBA" id="ARBA00022448"/>
    </source>
</evidence>
<dbReference type="NCBIfam" id="TIGR01727">
    <property type="entry name" value="oligo_HPY"/>
    <property type="match status" value="1"/>
</dbReference>
<feature type="domain" description="ABC transporter" evidence="6">
    <location>
        <begin position="25"/>
        <end position="275"/>
    </location>
</feature>
<comment type="subcellular location">
    <subcellularLocation>
        <location evidence="1">Cell inner membrane</location>
        <topology evidence="1">Peripheral membrane protein</topology>
    </subcellularLocation>
</comment>
<dbReference type="GO" id="GO:0055085">
    <property type="term" value="P:transmembrane transport"/>
    <property type="evidence" value="ECO:0007669"/>
    <property type="project" value="UniProtKB-ARBA"/>
</dbReference>
<dbReference type="Pfam" id="PF08352">
    <property type="entry name" value="oligo_HPY"/>
    <property type="match status" value="1"/>
</dbReference>
<gene>
    <name evidence="7" type="ORF">GCM10017653_18620</name>
</gene>
<evidence type="ECO:0000313" key="7">
    <source>
        <dbReference type="EMBL" id="GLK83792.1"/>
    </source>
</evidence>
<evidence type="ECO:0000256" key="5">
    <source>
        <dbReference type="ARBA" id="ARBA00022840"/>
    </source>
</evidence>
<keyword evidence="3" id="KW-0813">Transport</keyword>
<dbReference type="Proteomes" id="UP001143330">
    <property type="component" value="Unassembled WGS sequence"/>
</dbReference>
<accession>A0A9W6JV89</accession>
<comment type="caution">
    <text evidence="7">The sequence shown here is derived from an EMBL/GenBank/DDBJ whole genome shotgun (WGS) entry which is preliminary data.</text>
</comment>
<keyword evidence="4" id="KW-0547">Nucleotide-binding</keyword>
<keyword evidence="8" id="KW-1185">Reference proteome</keyword>
<dbReference type="Gene3D" id="3.40.50.300">
    <property type="entry name" value="P-loop containing nucleotide triphosphate hydrolases"/>
    <property type="match status" value="1"/>
</dbReference>
<proteinExistence type="inferred from homology"/>
<reference evidence="7" key="2">
    <citation type="submission" date="2023-01" db="EMBL/GenBank/DDBJ databases">
        <authorList>
            <person name="Sun Q."/>
            <person name="Evtushenko L."/>
        </authorList>
    </citation>
    <scope>NUCLEOTIDE SEQUENCE</scope>
    <source>
        <strain evidence="7">VKM B-2789</strain>
    </source>
</reference>
<dbReference type="InterPro" id="IPR017871">
    <property type="entry name" value="ABC_transporter-like_CS"/>
</dbReference>
<dbReference type="InterPro" id="IPR027417">
    <property type="entry name" value="P-loop_NTPase"/>
</dbReference>
<dbReference type="GO" id="GO:0016887">
    <property type="term" value="F:ATP hydrolysis activity"/>
    <property type="evidence" value="ECO:0007669"/>
    <property type="project" value="InterPro"/>
</dbReference>
<name>A0A9W6JV89_9HYPH</name>
<dbReference type="InterPro" id="IPR013563">
    <property type="entry name" value="Oligopep_ABC_C"/>
</dbReference>
<dbReference type="CDD" id="cd03257">
    <property type="entry name" value="ABC_NikE_OppD_transporters"/>
    <property type="match status" value="1"/>
</dbReference>
<evidence type="ECO:0000256" key="1">
    <source>
        <dbReference type="ARBA" id="ARBA00004417"/>
    </source>
</evidence>
<dbReference type="SUPFAM" id="SSF52540">
    <property type="entry name" value="P-loop containing nucleoside triphosphate hydrolases"/>
    <property type="match status" value="1"/>
</dbReference>
<evidence type="ECO:0000256" key="2">
    <source>
        <dbReference type="ARBA" id="ARBA00005417"/>
    </source>
</evidence>
<dbReference type="EMBL" id="BSFM01000011">
    <property type="protein sequence ID" value="GLK83792.1"/>
    <property type="molecule type" value="Genomic_DNA"/>
</dbReference>
<dbReference type="PANTHER" id="PTHR43776:SF7">
    <property type="entry name" value="D,D-DIPEPTIDE TRANSPORT ATP-BINDING PROTEIN DDPF-RELATED"/>
    <property type="match status" value="1"/>
</dbReference>
<dbReference type="SMART" id="SM00382">
    <property type="entry name" value="AAA"/>
    <property type="match status" value="1"/>
</dbReference>